<dbReference type="AlphaFoldDB" id="A0A9D2IEL0"/>
<dbReference type="PANTHER" id="PTHR42663:SF6">
    <property type="entry name" value="HYDROLASE C777.06C-RELATED"/>
    <property type="match status" value="1"/>
</dbReference>
<dbReference type="EMBL" id="DXCL01000046">
    <property type="protein sequence ID" value="HIZ04203.1"/>
    <property type="molecule type" value="Genomic_DNA"/>
</dbReference>
<organism evidence="2 3">
    <name type="scientific">Candidatus Borkfalkia avistercoris</name>
    <dbReference type="NCBI Taxonomy" id="2838504"/>
    <lineage>
        <taxon>Bacteria</taxon>
        <taxon>Bacillati</taxon>
        <taxon>Bacillota</taxon>
        <taxon>Clostridia</taxon>
        <taxon>Christensenellales</taxon>
        <taxon>Christensenellaceae</taxon>
        <taxon>Candidatus Borkfalkia</taxon>
    </lineage>
</organism>
<protein>
    <recommendedName>
        <fullName evidence="1">Metallo-beta-lactamase domain-containing protein</fullName>
    </recommendedName>
</protein>
<evidence type="ECO:0000313" key="3">
    <source>
        <dbReference type="Proteomes" id="UP000824132"/>
    </source>
</evidence>
<dbReference type="InterPro" id="IPR001279">
    <property type="entry name" value="Metallo-B-lactamas"/>
</dbReference>
<sequence>MKIEYLGTGAAEGFPAMFCNCEHCRRARTDLQREMRTRSQAIVDGELLIDFPPESYLHAMRGGLDFSAVRYLLVTHSHTDHFYAQELCNRGYRFAYKMAADALDIYGNEEVRSVFEEGIRREVRPAVREGLRFHTVHAFADFKAGEYRVLTLPARHGNKEEALLYCVQKKDKTFLWLNDSGPLYDEIYPFLAEKGIEADLVSFDCTFADEKEPSSERHMNIFQNMQARDKMVEYRLVKADTKYYVTHFSHNGAPFREEMERMAERYGFIAAHDGSAAEI</sequence>
<dbReference type="Gene3D" id="3.60.15.10">
    <property type="entry name" value="Ribonuclease Z/Hydroxyacylglutathione hydrolase-like"/>
    <property type="match status" value="1"/>
</dbReference>
<name>A0A9D2IEL0_9FIRM</name>
<proteinExistence type="predicted"/>
<gene>
    <name evidence="2" type="ORF">H9727_07960</name>
</gene>
<reference evidence="2" key="2">
    <citation type="submission" date="2021-04" db="EMBL/GenBank/DDBJ databases">
        <authorList>
            <person name="Gilroy R."/>
        </authorList>
    </citation>
    <scope>NUCLEOTIDE SEQUENCE</scope>
    <source>
        <strain evidence="2">CHK187-5294</strain>
    </source>
</reference>
<evidence type="ECO:0000313" key="2">
    <source>
        <dbReference type="EMBL" id="HIZ04203.1"/>
    </source>
</evidence>
<dbReference type="Pfam" id="PF12706">
    <property type="entry name" value="Lactamase_B_2"/>
    <property type="match status" value="1"/>
</dbReference>
<dbReference type="Proteomes" id="UP000824132">
    <property type="component" value="Unassembled WGS sequence"/>
</dbReference>
<comment type="caution">
    <text evidence="2">The sequence shown here is derived from an EMBL/GenBank/DDBJ whole genome shotgun (WGS) entry which is preliminary data.</text>
</comment>
<dbReference type="PANTHER" id="PTHR42663">
    <property type="entry name" value="HYDROLASE C777.06C-RELATED-RELATED"/>
    <property type="match status" value="1"/>
</dbReference>
<accession>A0A9D2IEL0</accession>
<evidence type="ECO:0000259" key="1">
    <source>
        <dbReference type="Pfam" id="PF12706"/>
    </source>
</evidence>
<dbReference type="InterPro" id="IPR036866">
    <property type="entry name" value="RibonucZ/Hydroxyglut_hydro"/>
</dbReference>
<dbReference type="SUPFAM" id="SSF56281">
    <property type="entry name" value="Metallo-hydrolase/oxidoreductase"/>
    <property type="match status" value="1"/>
</dbReference>
<feature type="domain" description="Metallo-beta-lactamase" evidence="1">
    <location>
        <begin position="65"/>
        <end position="235"/>
    </location>
</feature>
<reference evidence="2" key="1">
    <citation type="journal article" date="2021" name="PeerJ">
        <title>Extensive microbial diversity within the chicken gut microbiome revealed by metagenomics and culture.</title>
        <authorList>
            <person name="Gilroy R."/>
            <person name="Ravi A."/>
            <person name="Getino M."/>
            <person name="Pursley I."/>
            <person name="Horton D.L."/>
            <person name="Alikhan N.F."/>
            <person name="Baker D."/>
            <person name="Gharbi K."/>
            <person name="Hall N."/>
            <person name="Watson M."/>
            <person name="Adriaenssens E.M."/>
            <person name="Foster-Nyarko E."/>
            <person name="Jarju S."/>
            <person name="Secka A."/>
            <person name="Antonio M."/>
            <person name="Oren A."/>
            <person name="Chaudhuri R.R."/>
            <person name="La Ragione R."/>
            <person name="Hildebrand F."/>
            <person name="Pallen M.J."/>
        </authorList>
    </citation>
    <scope>NUCLEOTIDE SEQUENCE</scope>
    <source>
        <strain evidence="2">CHK187-5294</strain>
    </source>
</reference>